<keyword evidence="3" id="KW-1185">Reference proteome</keyword>
<organism evidence="2 3">
    <name type="scientific">Baudoinia panamericana (strain UAMH 10762)</name>
    <name type="common">Angels' share fungus</name>
    <name type="synonym">Baudoinia compniacensis (strain UAMH 10762)</name>
    <dbReference type="NCBI Taxonomy" id="717646"/>
    <lineage>
        <taxon>Eukaryota</taxon>
        <taxon>Fungi</taxon>
        <taxon>Dikarya</taxon>
        <taxon>Ascomycota</taxon>
        <taxon>Pezizomycotina</taxon>
        <taxon>Dothideomycetes</taxon>
        <taxon>Dothideomycetidae</taxon>
        <taxon>Mycosphaerellales</taxon>
        <taxon>Teratosphaeriaceae</taxon>
        <taxon>Baudoinia</taxon>
    </lineage>
</organism>
<protein>
    <submittedName>
        <fullName evidence="2">Uncharacterized protein</fullName>
    </submittedName>
</protein>
<dbReference type="OMA" id="ELEGTYH"/>
<feature type="region of interest" description="Disordered" evidence="1">
    <location>
        <begin position="1"/>
        <end position="111"/>
    </location>
</feature>
<dbReference type="EMBL" id="KB445564">
    <property type="protein sequence ID" value="EMC91458.1"/>
    <property type="molecule type" value="Genomic_DNA"/>
</dbReference>
<sequence length="124" mass="12788">GRGGAGNIIKDASSGSVPPAQDFSTPTIKTDTYTTGRGGQGNMATNDPTNPSLARAAQDVEAPAHLEQEPRSGSTYHWGRGGEGNMMTLGDGAHKDKEVPGHNRRGSFQAVVEKGKGMLGLGAK</sequence>
<reference evidence="2 3" key="1">
    <citation type="journal article" date="2012" name="PLoS Pathog.">
        <title>Diverse lifestyles and strategies of plant pathogenesis encoded in the genomes of eighteen Dothideomycetes fungi.</title>
        <authorList>
            <person name="Ohm R.A."/>
            <person name="Feau N."/>
            <person name="Henrissat B."/>
            <person name="Schoch C.L."/>
            <person name="Horwitz B.A."/>
            <person name="Barry K.W."/>
            <person name="Condon B.J."/>
            <person name="Copeland A.C."/>
            <person name="Dhillon B."/>
            <person name="Glaser F."/>
            <person name="Hesse C.N."/>
            <person name="Kosti I."/>
            <person name="LaButti K."/>
            <person name="Lindquist E.A."/>
            <person name="Lucas S."/>
            <person name="Salamov A.A."/>
            <person name="Bradshaw R.E."/>
            <person name="Ciuffetti L."/>
            <person name="Hamelin R.C."/>
            <person name="Kema G.H.J."/>
            <person name="Lawrence C."/>
            <person name="Scott J.A."/>
            <person name="Spatafora J.W."/>
            <person name="Turgeon B.G."/>
            <person name="de Wit P.J.G.M."/>
            <person name="Zhong S."/>
            <person name="Goodwin S.B."/>
            <person name="Grigoriev I.V."/>
        </authorList>
    </citation>
    <scope>NUCLEOTIDE SEQUENCE [LARGE SCALE GENOMIC DNA]</scope>
    <source>
        <strain evidence="2 3">UAMH 10762</strain>
    </source>
</reference>
<dbReference type="OrthoDB" id="3063476at2759"/>
<dbReference type="KEGG" id="bcom:BAUCODRAFT_41959"/>
<dbReference type="GeneID" id="19114154"/>
<dbReference type="PANTHER" id="PTHR34693">
    <property type="entry name" value="PROTEIN PAR32"/>
    <property type="match status" value="1"/>
</dbReference>
<feature type="non-terminal residue" evidence="2">
    <location>
        <position position="1"/>
    </location>
</feature>
<dbReference type="Pfam" id="PF12223">
    <property type="entry name" value="DUF3602"/>
    <property type="match status" value="1"/>
</dbReference>
<feature type="compositionally biased region" description="Basic and acidic residues" evidence="1">
    <location>
        <begin position="92"/>
        <end position="101"/>
    </location>
</feature>
<evidence type="ECO:0000313" key="3">
    <source>
        <dbReference type="Proteomes" id="UP000011761"/>
    </source>
</evidence>
<evidence type="ECO:0000256" key="1">
    <source>
        <dbReference type="SAM" id="MobiDB-lite"/>
    </source>
</evidence>
<gene>
    <name evidence="2" type="ORF">BAUCODRAFT_41959</name>
</gene>
<dbReference type="PANTHER" id="PTHR34693:SF1">
    <property type="entry name" value="PROTEIN PAR32"/>
    <property type="match status" value="1"/>
</dbReference>
<dbReference type="HOGENOM" id="CLU_082191_2_1_1"/>
<dbReference type="InterPro" id="IPR053203">
    <property type="entry name" value="Cisplatin_resist-associated"/>
</dbReference>
<feature type="compositionally biased region" description="Polar residues" evidence="1">
    <location>
        <begin position="22"/>
        <end position="35"/>
    </location>
</feature>
<dbReference type="AlphaFoldDB" id="M2MJJ0"/>
<dbReference type="eggNOG" id="ENOG502S3S2">
    <property type="taxonomic scope" value="Eukaryota"/>
</dbReference>
<proteinExistence type="predicted"/>
<dbReference type="InterPro" id="IPR022024">
    <property type="entry name" value="DUF3602"/>
</dbReference>
<accession>M2MJJ0</accession>
<name>M2MJJ0_BAUPA</name>
<dbReference type="RefSeq" id="XP_007681443.1">
    <property type="nucleotide sequence ID" value="XM_007683253.1"/>
</dbReference>
<evidence type="ECO:0000313" key="2">
    <source>
        <dbReference type="EMBL" id="EMC91458.1"/>
    </source>
</evidence>
<dbReference type="Proteomes" id="UP000011761">
    <property type="component" value="Unassembled WGS sequence"/>
</dbReference>
<feature type="non-terminal residue" evidence="2">
    <location>
        <position position="124"/>
    </location>
</feature>
<feature type="compositionally biased region" description="Polar residues" evidence="1">
    <location>
        <begin position="42"/>
        <end position="52"/>
    </location>
</feature>